<evidence type="ECO:0000256" key="3">
    <source>
        <dbReference type="ARBA" id="ARBA00022833"/>
    </source>
</evidence>
<dbReference type="GO" id="GO:0003676">
    <property type="term" value="F:nucleic acid binding"/>
    <property type="evidence" value="ECO:0007669"/>
    <property type="project" value="InterPro"/>
</dbReference>
<feature type="domain" description="PHD-type" evidence="5">
    <location>
        <begin position="2"/>
        <end position="62"/>
    </location>
</feature>
<keyword evidence="3" id="KW-0862">Zinc</keyword>
<accession>A0AA38M4Y5</accession>
<protein>
    <recommendedName>
        <fullName evidence="9">PHD-type domain-containing protein</fullName>
    </recommendedName>
</protein>
<dbReference type="EMBL" id="JALNTZ010000008">
    <property type="protein sequence ID" value="KAJ3644285.1"/>
    <property type="molecule type" value="Genomic_DNA"/>
</dbReference>
<dbReference type="Gene3D" id="3.30.40.10">
    <property type="entry name" value="Zinc/RING finger domain, C3HC4 (zinc finger)"/>
    <property type="match status" value="1"/>
</dbReference>
<dbReference type="InterPro" id="IPR036875">
    <property type="entry name" value="Znf_CCHC_sf"/>
</dbReference>
<sequence length="377" mass="42400">MLPICGKCHSAIKTRPSSGYLSCSGTCEKRFHFKCVDVPESLQEQLESVPGLNWKCSDCLKKCVSFDSDSLNVFLGKKFEEMVSNLKEVFSDLKTDLIKNAERQIKDTFIEPEPVTSFSSILKNKTKPAVIIEPKNPEQNFAQTKTDIASSIDPANEKIQIAKVKSTKNGGMLVGCLSSDQNLRFKQLAQEKLANSYVIRELNGISPRVRIVGFSQKYEEDEWVELADYMKSVNNSIFNVSSSCKILKFWATKKKRSTYQALLQVDKKSYDRLMAAGGLFIGYDYCIVFDGLDANRCFNCNNFGHSSRVCKEKLSCPKCSSEHELSACVAENLKCINCIRMSIKEGKQFDTNHAVWDNSCPVYKSALEKLKADIFST</sequence>
<evidence type="ECO:0000256" key="4">
    <source>
        <dbReference type="PROSITE-ProRule" id="PRU00047"/>
    </source>
</evidence>
<dbReference type="InterPro" id="IPR019786">
    <property type="entry name" value="Zinc_finger_PHD-type_CS"/>
</dbReference>
<dbReference type="SUPFAM" id="SSF57903">
    <property type="entry name" value="FYVE/PHD zinc finger"/>
    <property type="match status" value="1"/>
</dbReference>
<evidence type="ECO:0000313" key="8">
    <source>
        <dbReference type="Proteomes" id="UP001168821"/>
    </source>
</evidence>
<evidence type="ECO:0000256" key="2">
    <source>
        <dbReference type="ARBA" id="ARBA00022771"/>
    </source>
</evidence>
<dbReference type="PROSITE" id="PS50016">
    <property type="entry name" value="ZF_PHD_2"/>
    <property type="match status" value="1"/>
</dbReference>
<keyword evidence="1" id="KW-0479">Metal-binding</keyword>
<evidence type="ECO:0000256" key="1">
    <source>
        <dbReference type="ARBA" id="ARBA00022723"/>
    </source>
</evidence>
<dbReference type="SMART" id="SM00249">
    <property type="entry name" value="PHD"/>
    <property type="match status" value="1"/>
</dbReference>
<gene>
    <name evidence="7" type="ORF">Zmor_026951</name>
</gene>
<proteinExistence type="predicted"/>
<evidence type="ECO:0000313" key="7">
    <source>
        <dbReference type="EMBL" id="KAJ3644285.1"/>
    </source>
</evidence>
<dbReference type="InterPro" id="IPR013083">
    <property type="entry name" value="Znf_RING/FYVE/PHD"/>
</dbReference>
<organism evidence="7 8">
    <name type="scientific">Zophobas morio</name>
    <dbReference type="NCBI Taxonomy" id="2755281"/>
    <lineage>
        <taxon>Eukaryota</taxon>
        <taxon>Metazoa</taxon>
        <taxon>Ecdysozoa</taxon>
        <taxon>Arthropoda</taxon>
        <taxon>Hexapoda</taxon>
        <taxon>Insecta</taxon>
        <taxon>Pterygota</taxon>
        <taxon>Neoptera</taxon>
        <taxon>Endopterygota</taxon>
        <taxon>Coleoptera</taxon>
        <taxon>Polyphaga</taxon>
        <taxon>Cucujiformia</taxon>
        <taxon>Tenebrionidae</taxon>
        <taxon>Zophobas</taxon>
    </lineage>
</organism>
<dbReference type="PROSITE" id="PS01359">
    <property type="entry name" value="ZF_PHD_1"/>
    <property type="match status" value="1"/>
</dbReference>
<feature type="domain" description="CCHC-type" evidence="6">
    <location>
        <begin position="296"/>
        <end position="312"/>
    </location>
</feature>
<name>A0AA38M4Y5_9CUCU</name>
<dbReference type="GO" id="GO:0008270">
    <property type="term" value="F:zinc ion binding"/>
    <property type="evidence" value="ECO:0007669"/>
    <property type="project" value="UniProtKB-KW"/>
</dbReference>
<comment type="caution">
    <text evidence="7">The sequence shown here is derived from an EMBL/GenBank/DDBJ whole genome shotgun (WGS) entry which is preliminary data.</text>
</comment>
<keyword evidence="2 4" id="KW-0863">Zinc-finger</keyword>
<dbReference type="InterPro" id="IPR001965">
    <property type="entry name" value="Znf_PHD"/>
</dbReference>
<keyword evidence="8" id="KW-1185">Reference proteome</keyword>
<dbReference type="PROSITE" id="PS50158">
    <property type="entry name" value="ZF_CCHC"/>
    <property type="match status" value="1"/>
</dbReference>
<dbReference type="AlphaFoldDB" id="A0AA38M4Y5"/>
<dbReference type="InterPro" id="IPR001878">
    <property type="entry name" value="Znf_CCHC"/>
</dbReference>
<dbReference type="InterPro" id="IPR011011">
    <property type="entry name" value="Znf_FYVE_PHD"/>
</dbReference>
<dbReference type="Proteomes" id="UP001168821">
    <property type="component" value="Unassembled WGS sequence"/>
</dbReference>
<evidence type="ECO:0000259" key="5">
    <source>
        <dbReference type="PROSITE" id="PS50016"/>
    </source>
</evidence>
<evidence type="ECO:0008006" key="9">
    <source>
        <dbReference type="Google" id="ProtNLM"/>
    </source>
</evidence>
<dbReference type="InterPro" id="IPR019787">
    <property type="entry name" value="Znf_PHD-finger"/>
</dbReference>
<evidence type="ECO:0000259" key="6">
    <source>
        <dbReference type="PROSITE" id="PS50158"/>
    </source>
</evidence>
<dbReference type="SUPFAM" id="SSF57756">
    <property type="entry name" value="Retrovirus zinc finger-like domains"/>
    <property type="match status" value="1"/>
</dbReference>
<reference evidence="7" key="1">
    <citation type="journal article" date="2023" name="G3 (Bethesda)">
        <title>Whole genome assemblies of Zophobas morio and Tenebrio molitor.</title>
        <authorList>
            <person name="Kaur S."/>
            <person name="Stinson S.A."/>
            <person name="diCenzo G.C."/>
        </authorList>
    </citation>
    <scope>NUCLEOTIDE SEQUENCE</scope>
    <source>
        <strain evidence="7">QUZm001</strain>
    </source>
</reference>